<organism evidence="1">
    <name type="scientific">Roseihalotalea indica</name>
    <dbReference type="NCBI Taxonomy" id="2867963"/>
    <lineage>
        <taxon>Bacteria</taxon>
        <taxon>Pseudomonadati</taxon>
        <taxon>Bacteroidota</taxon>
        <taxon>Cytophagia</taxon>
        <taxon>Cytophagales</taxon>
        <taxon>Catalimonadaceae</taxon>
        <taxon>Roseihalotalea</taxon>
    </lineage>
</organism>
<dbReference type="EMBL" id="CP120682">
    <property type="protein sequence ID" value="WKN39185.1"/>
    <property type="molecule type" value="Genomic_DNA"/>
</dbReference>
<sequence length="195" mass="22563">MKLLYHARILVLLLAGCSDPERVLYRSYADIYPPDTTNLVDTVFYKNGKIEYAGGDETLMILQKVDSILEASTLSLSDTFRLSETVNIEMDTLFRISDNIDVYRYLLITKYLYTLGLYIPKVGTVFYTGWDTHREWRLLKVIEHYKGKADTLDYSQVQTAIDKEIFHSLPLPTNENPIIEIEDSINIIMDTTLFE</sequence>
<reference evidence="1" key="1">
    <citation type="journal article" date="2023" name="Comput. Struct. Biotechnol. J.">
        <title>Discovery of a novel marine Bacteroidetes with a rich repertoire of carbohydrate-active enzymes.</title>
        <authorList>
            <person name="Chen B."/>
            <person name="Liu G."/>
            <person name="Chen Q."/>
            <person name="Wang H."/>
            <person name="Liu L."/>
            <person name="Tang K."/>
        </authorList>
    </citation>
    <scope>NUCLEOTIDE SEQUENCE</scope>
    <source>
        <strain evidence="1">TK19036</strain>
    </source>
</reference>
<dbReference type="AlphaFoldDB" id="A0AA49GQK5"/>
<reference evidence="1" key="2">
    <citation type="journal article" date="2024" name="Antonie Van Leeuwenhoek">
        <title>Roseihalotalea indica gen. nov., sp. nov., a halophilic Bacteroidetes from mesopelagic Southwest Indian Ocean with higher carbohydrate metabolic potential.</title>
        <authorList>
            <person name="Chen B."/>
            <person name="Zhang M."/>
            <person name="Lin D."/>
            <person name="Ye J."/>
            <person name="Tang K."/>
        </authorList>
    </citation>
    <scope>NUCLEOTIDE SEQUENCE</scope>
    <source>
        <strain evidence="1">TK19036</strain>
    </source>
</reference>
<evidence type="ECO:0000313" key="1">
    <source>
        <dbReference type="EMBL" id="WKN39185.1"/>
    </source>
</evidence>
<gene>
    <name evidence="1" type="ORF">K4G66_10800</name>
</gene>
<name>A0AA49GQK5_9BACT</name>
<proteinExistence type="predicted"/>
<protein>
    <submittedName>
        <fullName evidence="1">Uncharacterized protein</fullName>
    </submittedName>
</protein>
<accession>A0AA49GQK5</accession>